<dbReference type="AlphaFoldDB" id="A6JWS4"/>
<protein>
    <submittedName>
        <fullName evidence="1">Growth hormone releasing hormone, isoform CRA_c</fullName>
    </submittedName>
</protein>
<organism evidence="1 2">
    <name type="scientific">Rattus norvegicus</name>
    <name type="common">Rat</name>
    <dbReference type="NCBI Taxonomy" id="10116"/>
    <lineage>
        <taxon>Eukaryota</taxon>
        <taxon>Metazoa</taxon>
        <taxon>Chordata</taxon>
        <taxon>Craniata</taxon>
        <taxon>Vertebrata</taxon>
        <taxon>Euteleostomi</taxon>
        <taxon>Mammalia</taxon>
        <taxon>Eutheria</taxon>
        <taxon>Euarchontoglires</taxon>
        <taxon>Glires</taxon>
        <taxon>Rodentia</taxon>
        <taxon>Myomorpha</taxon>
        <taxon>Muroidea</taxon>
        <taxon>Muridae</taxon>
        <taxon>Murinae</taxon>
        <taxon>Rattus</taxon>
    </lineage>
</organism>
<dbReference type="RGD" id="61883">
    <property type="gene designation" value="Ghrh"/>
</dbReference>
<sequence>MGILGSGHHWCSRSAFLVADLSWSRLPARLDPTTAQ</sequence>
<gene>
    <name evidence="1 3" type="primary">Ghrh</name>
    <name evidence="1" type="ORF">rCG_32302</name>
</gene>
<proteinExistence type="predicted"/>
<name>A6JWS4_RAT</name>
<dbReference type="EMBL" id="CH474005">
    <property type="protein sequence ID" value="EDL96687.1"/>
    <property type="molecule type" value="Genomic_DNA"/>
</dbReference>
<evidence type="ECO:0000313" key="2">
    <source>
        <dbReference type="Proteomes" id="UP000234681"/>
    </source>
</evidence>
<evidence type="ECO:0000313" key="3">
    <source>
        <dbReference type="RGD" id="61883"/>
    </source>
</evidence>
<evidence type="ECO:0000313" key="1">
    <source>
        <dbReference type="EMBL" id="EDL96687.1"/>
    </source>
</evidence>
<feature type="non-terminal residue" evidence="1">
    <location>
        <position position="36"/>
    </location>
</feature>
<accession>A6JWS4</accession>
<reference evidence="1 2" key="1">
    <citation type="submission" date="2005-09" db="EMBL/GenBank/DDBJ databases">
        <authorList>
            <person name="Mural R.J."/>
            <person name="Li P.W."/>
            <person name="Adams M.D."/>
            <person name="Amanatides P.G."/>
            <person name="Baden-Tillson H."/>
            <person name="Barnstead M."/>
            <person name="Chin S.H."/>
            <person name="Dew I."/>
            <person name="Evans C.A."/>
            <person name="Ferriera S."/>
            <person name="Flanigan M."/>
            <person name="Fosler C."/>
            <person name="Glodek A."/>
            <person name="Gu Z."/>
            <person name="Holt R.A."/>
            <person name="Jennings D."/>
            <person name="Kraft C.L."/>
            <person name="Lu F."/>
            <person name="Nguyen T."/>
            <person name="Nusskern D.R."/>
            <person name="Pfannkoch C.M."/>
            <person name="Sitter C."/>
            <person name="Sutton G.G."/>
            <person name="Venter J.C."/>
            <person name="Wang Z."/>
            <person name="Woodage T."/>
            <person name="Zheng X.H."/>
            <person name="Zhong F."/>
        </authorList>
    </citation>
    <scope>NUCLEOTIDE SEQUENCE [LARGE SCALE GENOMIC DNA]</scope>
    <source>
        <strain>BN</strain>
        <strain evidence="2">Sprague-Dawley</strain>
    </source>
</reference>
<dbReference type="Proteomes" id="UP000234681">
    <property type="component" value="Chromosome 3"/>
</dbReference>